<dbReference type="Gene3D" id="1.10.287.3240">
    <property type="match status" value="1"/>
</dbReference>
<dbReference type="InterPro" id="IPR002699">
    <property type="entry name" value="V_ATPase_D"/>
</dbReference>
<organism evidence="5 6">
    <name type="scientific">Triticum aestivum</name>
    <name type="common">Wheat</name>
    <dbReference type="NCBI Taxonomy" id="4565"/>
    <lineage>
        <taxon>Eukaryota</taxon>
        <taxon>Viridiplantae</taxon>
        <taxon>Streptophyta</taxon>
        <taxon>Embryophyta</taxon>
        <taxon>Tracheophyta</taxon>
        <taxon>Spermatophyta</taxon>
        <taxon>Magnoliopsida</taxon>
        <taxon>Liliopsida</taxon>
        <taxon>Poales</taxon>
        <taxon>Poaceae</taxon>
        <taxon>BOP clade</taxon>
        <taxon>Pooideae</taxon>
        <taxon>Triticodae</taxon>
        <taxon>Triticeae</taxon>
        <taxon>Triticinae</taxon>
        <taxon>Triticum</taxon>
    </lineage>
</organism>
<keyword evidence="3" id="KW-0406">Ion transport</keyword>
<dbReference type="EMBL" id="LS480641">
    <property type="protein sequence ID" value="SPT20581.1"/>
    <property type="molecule type" value="Genomic_DNA"/>
</dbReference>
<dbReference type="GO" id="GO:0046961">
    <property type="term" value="F:proton-transporting ATPase activity, rotational mechanism"/>
    <property type="evidence" value="ECO:0007669"/>
    <property type="project" value="InterPro"/>
</dbReference>
<accession>A0A7H4LPP2</accession>
<gene>
    <name evidence="5" type="ORF">CAMPLR22A2D_LOCUS5214</name>
</gene>
<reference evidence="5 6" key="1">
    <citation type="submission" date="2018-05" db="EMBL/GenBank/DDBJ databases">
        <authorList>
            <person name="Thind KAUR A."/>
        </authorList>
    </citation>
    <scope>NUCLEOTIDE SEQUENCE [LARGE SCALE GENOMIC DNA]</scope>
</reference>
<dbReference type="Pfam" id="PF01813">
    <property type="entry name" value="ATP-synt_D"/>
    <property type="match status" value="1"/>
</dbReference>
<feature type="compositionally biased region" description="Low complexity" evidence="4">
    <location>
        <begin position="214"/>
        <end position="228"/>
    </location>
</feature>
<feature type="compositionally biased region" description="Low complexity" evidence="4">
    <location>
        <begin position="114"/>
        <end position="123"/>
    </location>
</feature>
<dbReference type="PANTHER" id="PTHR11671">
    <property type="entry name" value="V-TYPE ATP SYNTHASE SUBUNIT D"/>
    <property type="match status" value="1"/>
</dbReference>
<evidence type="ECO:0000256" key="3">
    <source>
        <dbReference type="ARBA" id="ARBA00023065"/>
    </source>
</evidence>
<sequence length="314" mass="32614">MSGQSQRLNVVPTVTMLGVVKARLIGATRGHALLKKKSDALTVQFRAILKKIVATKESMGEATSCSSRSAPPRSASAPTRRTSPGSSCPSSPTSSTPPAPPPGGPPAPRPASPASPAAGSRSPPAAPPTSRPSRCSSSSPRSRPPSSPSTRPSRPPTAASTPSRTSSSPGSRTPSPTSRASSTSSSARTSSGSRRSRATRGGRSSARWPPPSSSPRSSSPRISPSRGGSPWGPPPTYWSAAETRTKTSSSDPHPLLSNNCSIAVETISSGAGAPEWHLFIEWRRFLFQAVCSLNYGHPRPKIISLCTLGTKHCW</sequence>
<comment type="similarity">
    <text evidence="1">Belongs to the V-ATPase D subunit family.</text>
</comment>
<feature type="compositionally biased region" description="Low complexity" evidence="4">
    <location>
        <begin position="62"/>
        <end position="94"/>
    </location>
</feature>
<protein>
    <submittedName>
        <fullName evidence="5">Uncharacterized protein</fullName>
    </submittedName>
</protein>
<feature type="region of interest" description="Disordered" evidence="4">
    <location>
        <begin position="57"/>
        <end position="256"/>
    </location>
</feature>
<feature type="compositionally biased region" description="Pro residues" evidence="4">
    <location>
        <begin position="95"/>
        <end position="113"/>
    </location>
</feature>
<keyword evidence="2" id="KW-0813">Transport</keyword>
<evidence type="ECO:0000313" key="5">
    <source>
        <dbReference type="EMBL" id="SPT20581.1"/>
    </source>
</evidence>
<name>A0A7H4LPP2_WHEAT</name>
<dbReference type="Proteomes" id="UP000280104">
    <property type="component" value="Chromosome II"/>
</dbReference>
<proteinExistence type="inferred from homology"/>
<evidence type="ECO:0000256" key="1">
    <source>
        <dbReference type="ARBA" id="ARBA00005850"/>
    </source>
</evidence>
<dbReference type="PRINTS" id="PR01217">
    <property type="entry name" value="PRICHEXTENSN"/>
</dbReference>
<feature type="compositionally biased region" description="Low complexity" evidence="4">
    <location>
        <begin position="131"/>
        <end position="141"/>
    </location>
</feature>
<dbReference type="AlphaFoldDB" id="A0A7H4LPP2"/>
<feature type="compositionally biased region" description="Low complexity" evidence="4">
    <location>
        <begin position="148"/>
        <end position="193"/>
    </location>
</feature>
<evidence type="ECO:0000256" key="2">
    <source>
        <dbReference type="ARBA" id="ARBA00022448"/>
    </source>
</evidence>
<feature type="compositionally biased region" description="Polar residues" evidence="4">
    <location>
        <begin position="246"/>
        <end position="256"/>
    </location>
</feature>
<evidence type="ECO:0000256" key="4">
    <source>
        <dbReference type="SAM" id="MobiDB-lite"/>
    </source>
</evidence>
<evidence type="ECO:0000313" key="6">
    <source>
        <dbReference type="Proteomes" id="UP000280104"/>
    </source>
</evidence>